<reference evidence="5" key="1">
    <citation type="submission" date="2016-11" db="EMBL/GenBank/DDBJ databases">
        <authorList>
            <person name="Varghese N."/>
            <person name="Submissions S."/>
        </authorList>
    </citation>
    <scope>NUCLEOTIDE SEQUENCE [LARGE SCALE GENOMIC DNA]</scope>
    <source>
        <strain evidence="5">DSM 16219</strain>
    </source>
</reference>
<dbReference type="PANTHER" id="PTHR45586">
    <property type="entry name" value="TPR REPEAT-CONTAINING PROTEIN PA4667"/>
    <property type="match status" value="1"/>
</dbReference>
<dbReference type="Proteomes" id="UP000183994">
    <property type="component" value="Unassembled WGS sequence"/>
</dbReference>
<dbReference type="InterPro" id="IPR011990">
    <property type="entry name" value="TPR-like_helical_dom_sf"/>
</dbReference>
<dbReference type="Pfam" id="PF13432">
    <property type="entry name" value="TPR_16"/>
    <property type="match status" value="2"/>
</dbReference>
<dbReference type="SUPFAM" id="SSF48452">
    <property type="entry name" value="TPR-like"/>
    <property type="match status" value="2"/>
</dbReference>
<evidence type="ECO:0000313" key="4">
    <source>
        <dbReference type="EMBL" id="SHJ92736.1"/>
    </source>
</evidence>
<dbReference type="STRING" id="1121393.SAMN02745216_02570"/>
<dbReference type="InterPro" id="IPR019734">
    <property type="entry name" value="TPR_rpt"/>
</dbReference>
<accession>A0A1M6NB15</accession>
<dbReference type="AlphaFoldDB" id="A0A1M6NB15"/>
<dbReference type="InterPro" id="IPR051012">
    <property type="entry name" value="CellSynth/LPSAsmb/PSIAsmb"/>
</dbReference>
<feature type="chain" id="PRO_5012409736" evidence="3">
    <location>
        <begin position="25"/>
        <end position="442"/>
    </location>
</feature>
<keyword evidence="1" id="KW-0677">Repeat</keyword>
<keyword evidence="5" id="KW-1185">Reference proteome</keyword>
<dbReference type="Gene3D" id="1.25.40.10">
    <property type="entry name" value="Tetratricopeptide repeat domain"/>
    <property type="match status" value="3"/>
</dbReference>
<evidence type="ECO:0000313" key="5">
    <source>
        <dbReference type="Proteomes" id="UP000183994"/>
    </source>
</evidence>
<dbReference type="EMBL" id="FQZU01000014">
    <property type="protein sequence ID" value="SHJ92736.1"/>
    <property type="molecule type" value="Genomic_DNA"/>
</dbReference>
<dbReference type="PANTHER" id="PTHR45586:SF1">
    <property type="entry name" value="LIPOPOLYSACCHARIDE ASSEMBLY PROTEIN B"/>
    <property type="match status" value="1"/>
</dbReference>
<proteinExistence type="predicted"/>
<organism evidence="4 5">
    <name type="scientific">Desulfatibacillum alkenivorans DSM 16219</name>
    <dbReference type="NCBI Taxonomy" id="1121393"/>
    <lineage>
        <taxon>Bacteria</taxon>
        <taxon>Pseudomonadati</taxon>
        <taxon>Thermodesulfobacteriota</taxon>
        <taxon>Desulfobacteria</taxon>
        <taxon>Desulfobacterales</taxon>
        <taxon>Desulfatibacillaceae</taxon>
        <taxon>Desulfatibacillum</taxon>
    </lineage>
</organism>
<sequence length="442" mass="50015">MTMKCKALIIFLAAFLLFSSNALSGNDKQEDIPRPAREVLHEAQCLMERGRTDAAIKTLEDFKKRGEKKCREGCQDRKGYHHYMVDFFLGSAKYNKGDLNSAAQNFEEAVNKKQDFAQGWLNLGTCCHQCGKMAKAAESYLRGYRSSENKDPSILYLAGAAFLAAGDSAKSVEILAELFAINPESVKPEWKETYAHALVRNEQHKEALPVLEDLAETAPENRRKGWREFLLHEYLFLEMHEKALAFAVRLTEDYPLEPKWWKTLASLHLQRKEYEQALVNLDVYANLQPLTDKEARLAADLYLAVNIPARAQGLYEAIAREKSDVAVIRNLACSWQKLQQPEKALQWVEKGLEQGEQADLMGLKANLLYSLERYREAADAFEKTAEKKHDCGRAWLMAGYSAMNAGDANRAKIALAKAAKYKCHRDAAKKLLAYLEKAAPEQ</sequence>
<keyword evidence="3" id="KW-0732">Signal</keyword>
<protein>
    <submittedName>
        <fullName evidence="4">Tetratricopeptide repeat-containing protein</fullName>
    </submittedName>
</protein>
<gene>
    <name evidence="4" type="ORF">SAMN02745216_02570</name>
</gene>
<evidence type="ECO:0000256" key="3">
    <source>
        <dbReference type="SAM" id="SignalP"/>
    </source>
</evidence>
<keyword evidence="2" id="KW-0802">TPR repeat</keyword>
<dbReference type="SMART" id="SM00028">
    <property type="entry name" value="TPR"/>
    <property type="match status" value="4"/>
</dbReference>
<feature type="signal peptide" evidence="3">
    <location>
        <begin position="1"/>
        <end position="24"/>
    </location>
</feature>
<name>A0A1M6NB15_9BACT</name>
<dbReference type="OrthoDB" id="5419808at2"/>
<evidence type="ECO:0000256" key="2">
    <source>
        <dbReference type="ARBA" id="ARBA00022803"/>
    </source>
</evidence>
<evidence type="ECO:0000256" key="1">
    <source>
        <dbReference type="ARBA" id="ARBA00022737"/>
    </source>
</evidence>